<reference evidence="3 4" key="1">
    <citation type="submission" date="2016-05" db="EMBL/GenBank/DDBJ databases">
        <title>A degradative enzymes factory behind the ericoid mycorrhizal symbiosis.</title>
        <authorList>
            <consortium name="DOE Joint Genome Institute"/>
            <person name="Martino E."/>
            <person name="Morin E."/>
            <person name="Grelet G."/>
            <person name="Kuo A."/>
            <person name="Kohler A."/>
            <person name="Daghino S."/>
            <person name="Barry K."/>
            <person name="Choi C."/>
            <person name="Cichocki N."/>
            <person name="Clum A."/>
            <person name="Copeland A."/>
            <person name="Hainaut M."/>
            <person name="Haridas S."/>
            <person name="Labutti K."/>
            <person name="Lindquist E."/>
            <person name="Lipzen A."/>
            <person name="Khouja H.-R."/>
            <person name="Murat C."/>
            <person name="Ohm R."/>
            <person name="Olson A."/>
            <person name="Spatafora J."/>
            <person name="Veneault-Fourrey C."/>
            <person name="Henrissat B."/>
            <person name="Grigoriev I."/>
            <person name="Martin F."/>
            <person name="Perotto S."/>
        </authorList>
    </citation>
    <scope>NUCLEOTIDE SEQUENCE [LARGE SCALE GENOMIC DNA]</scope>
    <source>
        <strain evidence="3 4">UAMH 7357</strain>
    </source>
</reference>
<name>A0A2J6QNK8_9HELO</name>
<dbReference type="EMBL" id="KZ613465">
    <property type="protein sequence ID" value="PMD27843.1"/>
    <property type="molecule type" value="Genomic_DNA"/>
</dbReference>
<dbReference type="STRING" id="1745343.A0A2J6QNK8"/>
<dbReference type="InterPro" id="IPR013087">
    <property type="entry name" value="Znf_C2H2_type"/>
</dbReference>
<protein>
    <recommendedName>
        <fullName evidence="2">C2H2-type domain-containing protein</fullName>
    </recommendedName>
</protein>
<accession>A0A2J6QNK8</accession>
<dbReference type="PROSITE" id="PS00028">
    <property type="entry name" value="ZINC_FINGER_C2H2_1"/>
    <property type="match status" value="1"/>
</dbReference>
<keyword evidence="4" id="KW-1185">Reference proteome</keyword>
<dbReference type="OrthoDB" id="5366163at2759"/>
<sequence>MSFLRKRSRSQCSFSKGDEEITVTRVQQNEINRQSRAETFVSSRSSVEVGASDFAVNDSCVIRNFPKHKSSHLRFLAWVAYTRKYTDEWITEDERRTCPLLWCRSVFKDQEEMLKHVWNCQQLSKGLYWCFHCQKPERVGKFQCKRCQGLPSRTDRMASVAKKIFSKLGSKPHHAEFFAPEPEPQKTLSEKAEALTTSYPYNPASFEGMSHSFNEDQVVDWDHQYPQELPNTSVCRELPGDWTAASHELPDTYISEMQGTECPIELGVGSEDWADNFYASSLEEWDMPATKGKGTSPKLARIDTSFTHLNSHITPENRMEMSPQKHSMDSWEASLPDTIISPLSASGGLDYNTFEVSPTDTEASGNSFFTDSGYSTATTMSAWSTTATSFADPASLQRHASKKQSRPFGTISNDWVNKIASSRPQELSLMPVLANVPQMPKDIQMTMGSGSRFTGSEQPVLTSGHWSDSRSLVQYFSEILEAHIQHTKSSLKQLPSSPFVTELTALSRSSMASIGLEALAGALEGRKPTSIVQIFSLTHVAYAFAIATDNDGMDVQDQHWFHDSLSWAEELTSQNQRQIYHEIARSIWQPLDIFAKDVPYEASRSSIEENVHLTACKHFLDVFESFSTPQSVPSVPQGTFDFSQEIFQSRCKTRVIDELIRTHAIEAFDANVVAIGRRLREGKITNTRQLELELISQVFATFVKHVTRLCDSVYRDEAGTSKSRTECHIQDISLIKQCLPEDRFIHEHEEDDCDHDEQHNHVHNSIDDLLDLDFDTRSEDIEACINAFKDDADQTLGQIDINFTTQSASASVHTNGQAPFVQTFNSTHQQSTSSFQQQLPPQSSASTPQPTPSASSPESNSNKYRCHCGYTPSGEERWKASNLRRHKRTQHPTELRVHSCGYPGCKSVFTRSDNLRSHRRDKGHFMGYEGDSFAGEDLRGVGMGNIERGSKRRKGGD</sequence>
<feature type="domain" description="C2H2-type" evidence="2">
    <location>
        <begin position="900"/>
        <end position="924"/>
    </location>
</feature>
<feature type="region of interest" description="Disordered" evidence="1">
    <location>
        <begin position="826"/>
        <end position="867"/>
    </location>
</feature>
<dbReference type="Gene3D" id="3.30.160.60">
    <property type="entry name" value="Classic Zinc Finger"/>
    <property type="match status" value="1"/>
</dbReference>
<evidence type="ECO:0000313" key="3">
    <source>
        <dbReference type="EMBL" id="PMD27843.1"/>
    </source>
</evidence>
<evidence type="ECO:0000313" key="4">
    <source>
        <dbReference type="Proteomes" id="UP000235672"/>
    </source>
</evidence>
<dbReference type="Proteomes" id="UP000235672">
    <property type="component" value="Unassembled WGS sequence"/>
</dbReference>
<evidence type="ECO:0000256" key="1">
    <source>
        <dbReference type="SAM" id="MobiDB-lite"/>
    </source>
</evidence>
<proteinExistence type="predicted"/>
<feature type="compositionally biased region" description="Low complexity" evidence="1">
    <location>
        <begin position="826"/>
        <end position="859"/>
    </location>
</feature>
<evidence type="ECO:0000259" key="2">
    <source>
        <dbReference type="PROSITE" id="PS00028"/>
    </source>
</evidence>
<organism evidence="3 4">
    <name type="scientific">Hyaloscypha hepaticicola</name>
    <dbReference type="NCBI Taxonomy" id="2082293"/>
    <lineage>
        <taxon>Eukaryota</taxon>
        <taxon>Fungi</taxon>
        <taxon>Dikarya</taxon>
        <taxon>Ascomycota</taxon>
        <taxon>Pezizomycotina</taxon>
        <taxon>Leotiomycetes</taxon>
        <taxon>Helotiales</taxon>
        <taxon>Hyaloscyphaceae</taxon>
        <taxon>Hyaloscypha</taxon>
    </lineage>
</organism>
<dbReference type="AlphaFoldDB" id="A0A2J6QNK8"/>
<gene>
    <name evidence="3" type="ORF">NA56DRAFT_696863</name>
</gene>